<evidence type="ECO:0000313" key="2">
    <source>
        <dbReference type="EMBL" id="CAD7577579.1"/>
    </source>
</evidence>
<feature type="region of interest" description="Disordered" evidence="1">
    <location>
        <begin position="191"/>
        <end position="212"/>
    </location>
</feature>
<feature type="compositionally biased region" description="Polar residues" evidence="1">
    <location>
        <begin position="807"/>
        <end position="818"/>
    </location>
</feature>
<proteinExistence type="predicted"/>
<gene>
    <name evidence="2" type="ORF">TCMB3V08_LOCUS10127</name>
</gene>
<dbReference type="EMBL" id="OE185830">
    <property type="protein sequence ID" value="CAD7577579.1"/>
    <property type="molecule type" value="Genomic_DNA"/>
</dbReference>
<dbReference type="AlphaFoldDB" id="A0A7R9JED6"/>
<reference evidence="2" key="1">
    <citation type="submission" date="2020-11" db="EMBL/GenBank/DDBJ databases">
        <authorList>
            <person name="Tran Van P."/>
        </authorList>
    </citation>
    <scope>NUCLEOTIDE SEQUENCE</scope>
</reference>
<sequence>MSLPSNKTQRMCNWVQMTSPPEPLVHVDSLKLLEVKAAVSDECPRLHAKDSVEDLMYGMDHLLRYMNRTLAKLEAEEPYCEAPEDEGLTERKAESLRSGITSFPDDSPKKELDVFGSQLVEKFNQLMEADHNWRVAAHILGCSDREGKDGIVNRERERNIRVIPRLRNQKKSALSSPTADDGLWSNCLRHSSRDEEEAAPRSPDIDSKAASHFSADSSDKLLGLTAEVATVLQRVDKCLKKRQTARRKAVPIRAQESDLLGEEEVVLVTDYAEPLTDNKECQNCRLKSHIKLSTEEREMGIIEEKEEMNDTEVEEVPKVDERLPGYVVDEPVTCYDWDLHLEEETRPSVVRFVDDDDQMSTIQRLKEEANKYYTIEEGDGEVDEGLTRTADDDEAVGEKCDPEKTVGDEGPWGALCKQKAYWQLGPPHLCLEGAACSECESETTTEDDLSSQNSGDEPGCGPCEKPATLVLQLHLQKDRVDVCYLLVGSLSPPHSTNFTFRCIVLDMTGEWRVWCSTLSTSSSFPQALAHAQRLVLGDKRTRVWLKLSPKVWIELSPDVWLELSPDVWLELSPNVWLELSPNVWLELSPKVWLELIPKVWLELSPKLSPNVWFELSPNVWLELSPDVWLELSPNVWFELSPNVWLELSPNVWLELSPNVWLELSPNVWLELSPDVWLELSPNVWLELSPNSKRSAKHAAAVQMLREMVKQQKSNKLTKRITPFTEEELQDMSFLLLSGSDPRNFVCRLQNLCAKLGAHPPKYSVLADMGADKPGRYSVNCSALGFNAVGIRKVELEEVNPHLRGGQVENSLGKTTPSSPDRDSNLDLPVLSSRAQHD</sequence>
<organism evidence="2">
    <name type="scientific">Timema californicum</name>
    <name type="common">California timema</name>
    <name type="synonym">Walking stick</name>
    <dbReference type="NCBI Taxonomy" id="61474"/>
    <lineage>
        <taxon>Eukaryota</taxon>
        <taxon>Metazoa</taxon>
        <taxon>Ecdysozoa</taxon>
        <taxon>Arthropoda</taxon>
        <taxon>Hexapoda</taxon>
        <taxon>Insecta</taxon>
        <taxon>Pterygota</taxon>
        <taxon>Neoptera</taxon>
        <taxon>Polyneoptera</taxon>
        <taxon>Phasmatodea</taxon>
        <taxon>Timematodea</taxon>
        <taxon>Timematoidea</taxon>
        <taxon>Timematidae</taxon>
        <taxon>Timema</taxon>
    </lineage>
</organism>
<name>A0A7R9JED6_TIMCA</name>
<protein>
    <submittedName>
        <fullName evidence="2">(California timema) hypothetical protein</fullName>
    </submittedName>
</protein>
<evidence type="ECO:0000256" key="1">
    <source>
        <dbReference type="SAM" id="MobiDB-lite"/>
    </source>
</evidence>
<dbReference type="SUPFAM" id="SSF54768">
    <property type="entry name" value="dsRNA-binding domain-like"/>
    <property type="match status" value="1"/>
</dbReference>
<feature type="region of interest" description="Disordered" evidence="1">
    <location>
        <begin position="804"/>
        <end position="837"/>
    </location>
</feature>
<accession>A0A7R9JED6</accession>